<name>A0AAV1FCI9_XYRNO</name>
<feature type="non-terminal residue" evidence="2">
    <location>
        <position position="58"/>
    </location>
</feature>
<evidence type="ECO:0000256" key="1">
    <source>
        <dbReference type="SAM" id="MobiDB-lite"/>
    </source>
</evidence>
<protein>
    <submittedName>
        <fullName evidence="2">Uncharacterized protein</fullName>
    </submittedName>
</protein>
<evidence type="ECO:0000313" key="3">
    <source>
        <dbReference type="Proteomes" id="UP001178508"/>
    </source>
</evidence>
<dbReference type="EMBL" id="OY660869">
    <property type="protein sequence ID" value="CAJ1058699.1"/>
    <property type="molecule type" value="Genomic_DNA"/>
</dbReference>
<organism evidence="2 3">
    <name type="scientific">Xyrichtys novacula</name>
    <name type="common">Pearly razorfish</name>
    <name type="synonym">Hemipteronotus novacula</name>
    <dbReference type="NCBI Taxonomy" id="13765"/>
    <lineage>
        <taxon>Eukaryota</taxon>
        <taxon>Metazoa</taxon>
        <taxon>Chordata</taxon>
        <taxon>Craniata</taxon>
        <taxon>Vertebrata</taxon>
        <taxon>Euteleostomi</taxon>
        <taxon>Actinopterygii</taxon>
        <taxon>Neopterygii</taxon>
        <taxon>Teleostei</taxon>
        <taxon>Neoteleostei</taxon>
        <taxon>Acanthomorphata</taxon>
        <taxon>Eupercaria</taxon>
        <taxon>Labriformes</taxon>
        <taxon>Labridae</taxon>
        <taxon>Xyrichtys</taxon>
    </lineage>
</organism>
<sequence length="58" mass="6207">SSSQAALTLSGTDSTRTKEFCVCWPETTGCGVTGRSSSPQTRPDDEEGSGSVRRRVQR</sequence>
<evidence type="ECO:0000313" key="2">
    <source>
        <dbReference type="EMBL" id="CAJ1058699.1"/>
    </source>
</evidence>
<dbReference type="Proteomes" id="UP001178508">
    <property type="component" value="Chromosome 6"/>
</dbReference>
<feature type="region of interest" description="Disordered" evidence="1">
    <location>
        <begin position="27"/>
        <end position="58"/>
    </location>
</feature>
<proteinExistence type="predicted"/>
<accession>A0AAV1FCI9</accession>
<reference evidence="2" key="1">
    <citation type="submission" date="2023-08" db="EMBL/GenBank/DDBJ databases">
        <authorList>
            <person name="Alioto T."/>
            <person name="Alioto T."/>
            <person name="Gomez Garrido J."/>
        </authorList>
    </citation>
    <scope>NUCLEOTIDE SEQUENCE</scope>
</reference>
<dbReference type="AlphaFoldDB" id="A0AAV1FCI9"/>
<keyword evidence="3" id="KW-1185">Reference proteome</keyword>
<gene>
    <name evidence="2" type="ORF">XNOV1_A035928</name>
</gene>